<sequence length="1037" mass="117765">MQELIRKILSSEELQHLIGEREKSYYLSQIDNSFLSGNNNEEALRVLFLLINAIFAANFSEEEEYIWLDKIYKLLKTIDIKKEENQEVFMSTIGIDGIRSDVLYFFYLSIISLKSDKTISIRIDLRDFSIPSDDNGNWKFRLMNKSLTAFILLIRKSNGFQDISNALCIIEELRKEQADFEDGYLKQFTYGEEVILAYQLLGIYHLSKAIVETAIYLSDGYKYKERLDAVIRQHIDTSLKLFVSDPRMESLINLVDYGLRTLYKNSIWNRTKFNDKIQALCRKKAENGVIELLPSQRDALSQNLLDVASNVTVLQMPTSAGKTLLAEFNILVTKSLKPDAKIVYVVPSRALVNQVYFDLKSDLEPLHLFIEKTSSAIEIDPTENAFLTSDSEIDILVSTPEKLDLLIRRNHPVVEDVSMFIIDEAHTIQNGERGARLELLLAILRRERPNAKFMLLSPFIKNAGKILTDWLGGGNSVSIDWKPAEKLLVGLSYLKKVDKIHFSIIPSPYSALSQLSGRVDNPYTLNSTTAKDRILEISTKHFAESGKTSLILCWGPKTTEKRAEFIYNNISLNPVISDEVNLIRKFIDDEIGKPTLLTKVLQRGVATHHSGLSDETKLLVEHLIRERHINYVCATTTIAEGVNFPVSSVFFDDYRKGNKGKLSSNDFWNIAGRAGRTLVDNFGKIILPFHTIQSEKNAYAIISKGANELVSVLSELFVNADNIQNILESENFRLTQLLTQYPESLSPLIQYFVHLISIGNNDHYVSQVEDLFKDSLGYYLLDTPEKRNKFIGVCKSIYLYLQEKYGNNSGVLSFSDKTGFSVPSVLKVMRESSQSDIIKDLDAWSPNIMFDRQNPSNLTEKVKVIAALKETELGTDSDVAPFNPELMAKIIISWVKGDKISTIAEQHPAFANKENNEQINSFVKQMNSIRFKASWGLSALEGIVRGNHEEVKDSYVPSYVYYGVDNEKSLALRMLGMPRQLSSSFTQIIEKDVNTYSLSSIRKMIYGLSNSDWDALKPHSSTLTGMEWKRITEILVQ</sequence>
<dbReference type="GO" id="GO:0004386">
    <property type="term" value="F:helicase activity"/>
    <property type="evidence" value="ECO:0007669"/>
    <property type="project" value="UniProtKB-KW"/>
</dbReference>
<dbReference type="SMART" id="SM00490">
    <property type="entry name" value="HELICc"/>
    <property type="match status" value="1"/>
</dbReference>
<dbReference type="PROSITE" id="PS51192">
    <property type="entry name" value="HELICASE_ATP_BIND_1"/>
    <property type="match status" value="1"/>
</dbReference>
<keyword evidence="4" id="KW-0067">ATP-binding</keyword>
<dbReference type="InterPro" id="IPR001650">
    <property type="entry name" value="Helicase_C-like"/>
</dbReference>
<dbReference type="PANTHER" id="PTHR47961">
    <property type="entry name" value="DNA POLYMERASE THETA, PUTATIVE (AFU_ORTHOLOGUE AFUA_1G05260)-RELATED"/>
    <property type="match status" value="1"/>
</dbReference>
<evidence type="ECO:0000256" key="1">
    <source>
        <dbReference type="ARBA" id="ARBA00022741"/>
    </source>
</evidence>
<evidence type="ECO:0000313" key="6">
    <source>
        <dbReference type="EMBL" id="KAA6340444.1"/>
    </source>
</evidence>
<dbReference type="GO" id="GO:0003676">
    <property type="term" value="F:nucleic acid binding"/>
    <property type="evidence" value="ECO:0007669"/>
    <property type="project" value="InterPro"/>
</dbReference>
<gene>
    <name evidence="6" type="ORF">EZS27_011692</name>
</gene>
<dbReference type="CDD" id="cd17921">
    <property type="entry name" value="DEXHc_Ski2"/>
    <property type="match status" value="1"/>
</dbReference>
<dbReference type="AlphaFoldDB" id="A0A5J4S2Z0"/>
<dbReference type="InterPro" id="IPR027417">
    <property type="entry name" value="P-loop_NTPase"/>
</dbReference>
<dbReference type="Gene3D" id="3.40.50.300">
    <property type="entry name" value="P-loop containing nucleotide triphosphate hydrolases"/>
    <property type="match status" value="2"/>
</dbReference>
<dbReference type="InterPro" id="IPR011545">
    <property type="entry name" value="DEAD/DEAH_box_helicase_dom"/>
</dbReference>
<evidence type="ECO:0000256" key="3">
    <source>
        <dbReference type="ARBA" id="ARBA00022806"/>
    </source>
</evidence>
<proteinExistence type="predicted"/>
<reference evidence="6" key="1">
    <citation type="submission" date="2019-03" db="EMBL/GenBank/DDBJ databases">
        <title>Single cell metagenomics reveals metabolic interactions within the superorganism composed of flagellate Streblomastix strix and complex community of Bacteroidetes bacteria on its surface.</title>
        <authorList>
            <person name="Treitli S.C."/>
            <person name="Kolisko M."/>
            <person name="Husnik F."/>
            <person name="Keeling P."/>
            <person name="Hampl V."/>
        </authorList>
    </citation>
    <scope>NUCLEOTIDE SEQUENCE</scope>
    <source>
        <strain evidence="6">STM</strain>
    </source>
</reference>
<evidence type="ECO:0000259" key="5">
    <source>
        <dbReference type="PROSITE" id="PS51192"/>
    </source>
</evidence>
<accession>A0A5J4S2Z0</accession>
<dbReference type="PANTHER" id="PTHR47961:SF10">
    <property type="entry name" value="ATP-DEPENDENT DNA HELICASE HEL308"/>
    <property type="match status" value="1"/>
</dbReference>
<evidence type="ECO:0000256" key="4">
    <source>
        <dbReference type="ARBA" id="ARBA00022840"/>
    </source>
</evidence>
<name>A0A5J4S2Z0_9ZZZZ</name>
<dbReference type="SMART" id="SM00487">
    <property type="entry name" value="DEXDc"/>
    <property type="match status" value="1"/>
</dbReference>
<evidence type="ECO:0000256" key="2">
    <source>
        <dbReference type="ARBA" id="ARBA00022801"/>
    </source>
</evidence>
<organism evidence="6">
    <name type="scientific">termite gut metagenome</name>
    <dbReference type="NCBI Taxonomy" id="433724"/>
    <lineage>
        <taxon>unclassified sequences</taxon>
        <taxon>metagenomes</taxon>
        <taxon>organismal metagenomes</taxon>
    </lineage>
</organism>
<dbReference type="GO" id="GO:0016787">
    <property type="term" value="F:hydrolase activity"/>
    <property type="evidence" value="ECO:0007669"/>
    <property type="project" value="UniProtKB-KW"/>
</dbReference>
<comment type="caution">
    <text evidence="6">The sequence shown here is derived from an EMBL/GenBank/DDBJ whole genome shotgun (WGS) entry which is preliminary data.</text>
</comment>
<feature type="domain" description="Helicase ATP-binding" evidence="5">
    <location>
        <begin position="303"/>
        <end position="457"/>
    </location>
</feature>
<dbReference type="SUPFAM" id="SSF52540">
    <property type="entry name" value="P-loop containing nucleoside triphosphate hydrolases"/>
    <property type="match status" value="1"/>
</dbReference>
<dbReference type="Pfam" id="PF00270">
    <property type="entry name" value="DEAD"/>
    <property type="match status" value="1"/>
</dbReference>
<dbReference type="EMBL" id="SNRY01000460">
    <property type="protein sequence ID" value="KAA6340444.1"/>
    <property type="molecule type" value="Genomic_DNA"/>
</dbReference>
<dbReference type="GO" id="GO:0005524">
    <property type="term" value="F:ATP binding"/>
    <property type="evidence" value="ECO:0007669"/>
    <property type="project" value="UniProtKB-KW"/>
</dbReference>
<keyword evidence="2" id="KW-0378">Hydrolase</keyword>
<dbReference type="InterPro" id="IPR014001">
    <property type="entry name" value="Helicase_ATP-bd"/>
</dbReference>
<keyword evidence="3" id="KW-0347">Helicase</keyword>
<protein>
    <recommendedName>
        <fullName evidence="5">Helicase ATP-binding domain-containing protein</fullName>
    </recommendedName>
</protein>
<dbReference type="InterPro" id="IPR050474">
    <property type="entry name" value="Hel308_SKI2-like"/>
</dbReference>
<keyword evidence="1" id="KW-0547">Nucleotide-binding</keyword>